<comment type="caution">
    <text evidence="1">The sequence shown here is derived from an EMBL/GenBank/DDBJ whole genome shotgun (WGS) entry which is preliminary data.</text>
</comment>
<dbReference type="EMBL" id="NTHN02000015">
    <property type="protein sequence ID" value="MCT4370685.1"/>
    <property type="molecule type" value="Genomic_DNA"/>
</dbReference>
<dbReference type="Proteomes" id="UP000217448">
    <property type="component" value="Unassembled WGS sequence"/>
</dbReference>
<evidence type="ECO:0000313" key="2">
    <source>
        <dbReference type="Proteomes" id="UP000217448"/>
    </source>
</evidence>
<accession>A0ABT2KJZ0</accession>
<name>A0ABT2KJZ0_9RHOB</name>
<evidence type="ECO:0000313" key="1">
    <source>
        <dbReference type="EMBL" id="MCT4370685.1"/>
    </source>
</evidence>
<reference evidence="2" key="1">
    <citation type="submission" date="2023-07" db="EMBL/GenBank/DDBJ databases">
        <title>Yangia mangrovi SAOS 153D genome.</title>
        <authorList>
            <person name="Verma A."/>
            <person name="Pal Y."/>
            <person name="Sundharam S."/>
            <person name="Bisht B."/>
            <person name="Srinivasan K."/>
        </authorList>
    </citation>
    <scope>NUCLEOTIDE SEQUENCE [LARGE SCALE GENOMIC DNA]</scope>
    <source>
        <strain evidence="2">SAOS 153D</strain>
    </source>
</reference>
<organism evidence="1 2">
    <name type="scientific">Alloyangia mangrovi</name>
    <dbReference type="NCBI Taxonomy" id="1779329"/>
    <lineage>
        <taxon>Bacteria</taxon>
        <taxon>Pseudomonadati</taxon>
        <taxon>Pseudomonadota</taxon>
        <taxon>Alphaproteobacteria</taxon>
        <taxon>Rhodobacterales</taxon>
        <taxon>Roseobacteraceae</taxon>
        <taxon>Alloyangia</taxon>
    </lineage>
</organism>
<proteinExistence type="predicted"/>
<feature type="non-terminal residue" evidence="1">
    <location>
        <position position="92"/>
    </location>
</feature>
<dbReference type="RefSeq" id="WP_260348846.1">
    <property type="nucleotide sequence ID" value="NZ_NTHN02000015.1"/>
</dbReference>
<keyword evidence="2" id="KW-1185">Reference proteome</keyword>
<gene>
    <name evidence="1" type="ORF">CLG85_010275</name>
</gene>
<protein>
    <submittedName>
        <fullName evidence="1">Uncharacterized protein</fullName>
    </submittedName>
</protein>
<sequence length="92" mass="9745">MSAAPPFGAGPSLTPLQVAQVIGNLEWGGTQELLVYLAERQRIERLALRVFVLSDPVDTPYAARLERAGVPVSYLRRGAGGAAGARCAALRL</sequence>